<name>A0AAE3A683_9FIRM</name>
<dbReference type="Pfam" id="PF13240">
    <property type="entry name" value="Zn_Ribbon_1"/>
    <property type="match status" value="1"/>
</dbReference>
<dbReference type="AlphaFoldDB" id="A0AAE3A683"/>
<reference evidence="3 4" key="1">
    <citation type="submission" date="2021-10" db="EMBL/GenBank/DDBJ databases">
        <title>Anaerobic single-cell dispensing facilitates the cultivation of human gut bacteria.</title>
        <authorList>
            <person name="Afrizal A."/>
        </authorList>
    </citation>
    <scope>NUCLEOTIDE SEQUENCE [LARGE SCALE GENOMIC DNA]</scope>
    <source>
        <strain evidence="3 4">CLA-AA-H276</strain>
    </source>
</reference>
<organism evidence="3 4">
    <name type="scientific">Hominiventricola filiformis</name>
    <dbReference type="NCBI Taxonomy" id="2885352"/>
    <lineage>
        <taxon>Bacteria</taxon>
        <taxon>Bacillati</taxon>
        <taxon>Bacillota</taxon>
        <taxon>Clostridia</taxon>
        <taxon>Lachnospirales</taxon>
        <taxon>Lachnospiraceae</taxon>
        <taxon>Hominiventricola</taxon>
    </lineage>
</organism>
<evidence type="ECO:0000313" key="3">
    <source>
        <dbReference type="EMBL" id="MCC2126144.1"/>
    </source>
</evidence>
<feature type="domain" description="Zinc-ribbon" evidence="2">
    <location>
        <begin position="4"/>
        <end position="25"/>
    </location>
</feature>
<protein>
    <submittedName>
        <fullName evidence="3">Zinc ribbon domain-containing protein</fullName>
    </submittedName>
</protein>
<sequence>MAKYCGNCGNKLDDDARVCDQCGTPWGGQNVNHHSEKTKSKKRTGLLILVLLFIIGVLGAVKIIPQYTGYRGFLRKVMSAYEKYDIDALVAMSSDVYYYFDAENAAEESFKDSIGDTMDSFETYVGNNYSLSYEINEIYDMSPRKVSKLMDGIKSSVPDFDVDSIEKIMEAEVTVTAKKGDESNEQNITVCITKEGKHWKLFYFE</sequence>
<keyword evidence="4" id="KW-1185">Reference proteome</keyword>
<keyword evidence="1" id="KW-0472">Membrane</keyword>
<gene>
    <name evidence="3" type="ORF">LKD36_08125</name>
</gene>
<evidence type="ECO:0000313" key="4">
    <source>
        <dbReference type="Proteomes" id="UP001198220"/>
    </source>
</evidence>
<keyword evidence="1" id="KW-1133">Transmembrane helix</keyword>
<dbReference type="InterPro" id="IPR026870">
    <property type="entry name" value="Zinc_ribbon_dom"/>
</dbReference>
<dbReference type="Proteomes" id="UP001198220">
    <property type="component" value="Unassembled WGS sequence"/>
</dbReference>
<accession>A0AAE3A683</accession>
<evidence type="ECO:0000259" key="2">
    <source>
        <dbReference type="Pfam" id="PF13240"/>
    </source>
</evidence>
<proteinExistence type="predicted"/>
<comment type="caution">
    <text evidence="3">The sequence shown here is derived from an EMBL/GenBank/DDBJ whole genome shotgun (WGS) entry which is preliminary data.</text>
</comment>
<dbReference type="EMBL" id="JAJEPS010000006">
    <property type="protein sequence ID" value="MCC2126144.1"/>
    <property type="molecule type" value="Genomic_DNA"/>
</dbReference>
<keyword evidence="1" id="KW-0812">Transmembrane</keyword>
<dbReference type="RefSeq" id="WP_118769967.1">
    <property type="nucleotide sequence ID" value="NZ_JAJEPS010000006.1"/>
</dbReference>
<evidence type="ECO:0000256" key="1">
    <source>
        <dbReference type="SAM" id="Phobius"/>
    </source>
</evidence>
<feature type="transmembrane region" description="Helical" evidence="1">
    <location>
        <begin position="46"/>
        <end position="65"/>
    </location>
</feature>